<gene>
    <name evidence="3" type="ORF">Ae201684_017312</name>
</gene>
<dbReference type="InterPro" id="IPR002909">
    <property type="entry name" value="IPT_dom"/>
</dbReference>
<dbReference type="Pfam" id="PF01833">
    <property type="entry name" value="TIG"/>
    <property type="match status" value="2"/>
</dbReference>
<organism evidence="3 4">
    <name type="scientific">Aphanomyces euteiches</name>
    <dbReference type="NCBI Taxonomy" id="100861"/>
    <lineage>
        <taxon>Eukaryota</taxon>
        <taxon>Sar</taxon>
        <taxon>Stramenopiles</taxon>
        <taxon>Oomycota</taxon>
        <taxon>Saprolegniomycetes</taxon>
        <taxon>Saprolegniales</taxon>
        <taxon>Verrucalvaceae</taxon>
        <taxon>Aphanomyces</taxon>
    </lineage>
</organism>
<evidence type="ECO:0000259" key="2">
    <source>
        <dbReference type="SMART" id="SM00429"/>
    </source>
</evidence>
<protein>
    <recommendedName>
        <fullName evidence="2">IPT/TIG domain-containing protein</fullName>
    </recommendedName>
</protein>
<dbReference type="InterPro" id="IPR014756">
    <property type="entry name" value="Ig_E-set"/>
</dbReference>
<dbReference type="Proteomes" id="UP000481153">
    <property type="component" value="Unassembled WGS sequence"/>
</dbReference>
<dbReference type="EMBL" id="VJMJ01000292">
    <property type="protein sequence ID" value="KAF0723932.1"/>
    <property type="molecule type" value="Genomic_DNA"/>
</dbReference>
<reference evidence="3 4" key="1">
    <citation type="submission" date="2019-07" db="EMBL/GenBank/DDBJ databases">
        <title>Genomics analysis of Aphanomyces spp. identifies a new class of oomycete effector associated with host adaptation.</title>
        <authorList>
            <person name="Gaulin E."/>
        </authorList>
    </citation>
    <scope>NUCLEOTIDE SEQUENCE [LARGE SCALE GENOMIC DNA]</scope>
    <source>
        <strain evidence="3 4">ATCC 201684</strain>
    </source>
</reference>
<feature type="domain" description="IPT/TIG" evidence="2">
    <location>
        <begin position="7"/>
        <end position="120"/>
    </location>
</feature>
<dbReference type="Gene3D" id="2.60.40.10">
    <property type="entry name" value="Immunoglobulins"/>
    <property type="match status" value="2"/>
</dbReference>
<evidence type="ECO:0000313" key="4">
    <source>
        <dbReference type="Proteomes" id="UP000481153"/>
    </source>
</evidence>
<keyword evidence="1" id="KW-0732">Signal</keyword>
<dbReference type="SMART" id="SM00429">
    <property type="entry name" value="IPT"/>
    <property type="match status" value="2"/>
</dbReference>
<comment type="caution">
    <text evidence="3">The sequence shown here is derived from an EMBL/GenBank/DDBJ whole genome shotgun (WGS) entry which is preliminary data.</text>
</comment>
<accession>A0A6G0W9Q0</accession>
<dbReference type="VEuPathDB" id="FungiDB:AeMF1_016092"/>
<evidence type="ECO:0000313" key="3">
    <source>
        <dbReference type="EMBL" id="KAF0723932.1"/>
    </source>
</evidence>
<dbReference type="InterPro" id="IPR052387">
    <property type="entry name" value="Fibrocystin"/>
</dbReference>
<keyword evidence="4" id="KW-1185">Reference proteome</keyword>
<feature type="domain" description="IPT/TIG" evidence="2">
    <location>
        <begin position="714"/>
        <end position="806"/>
    </location>
</feature>
<dbReference type="PANTHER" id="PTHR46769">
    <property type="entry name" value="POLYCYSTIC KIDNEY AND HEPATIC DISEASE 1 (AUTOSOMAL RECESSIVE)-LIKE 1"/>
    <property type="match status" value="1"/>
</dbReference>
<dbReference type="AlphaFoldDB" id="A0A6G0W9Q0"/>
<dbReference type="InterPro" id="IPR013783">
    <property type="entry name" value="Ig-like_fold"/>
</dbReference>
<dbReference type="SUPFAM" id="SSF81296">
    <property type="entry name" value="E set domains"/>
    <property type="match status" value="2"/>
</dbReference>
<dbReference type="PANTHER" id="PTHR46769:SF2">
    <property type="entry name" value="FIBROCYSTIN-L ISOFORM 2 PRECURSOR-RELATED"/>
    <property type="match status" value="1"/>
</dbReference>
<sequence>MFGEEAPFRADSISPSCGPWTGGTKLAIHGSNFGFSASTSSTYLRRTDEIDVATIRFMHQDKLLATVNAHVTNSSKIECETVPYERPVLSATCETWGIVSLWITIHGSPYIECKQPFYYYIQPFIFDVHPRAISNAALLQTAPVNLSMRLTIADTPQTALTTAERDRIVQDMRRHPLNFCIRSARSSTALWRLNGNALVDDQASDGVPCSLALPRDLTPGNYSIQLAFNDFDYPSLPSNSSSSVKNSSNPWTTWHSHGQFTIFTPPTLLQISPSCCYFLQGQLLTIQCSDMVSQTADRMAIVHFERIDDGSTLRAQTHYKVLAAVTSPKALTIQTPRFHDAGFFRLRVSVNGGLDFSELPLSTTLLVYWKPCCEYVTPEYGVSMGATDLHLRISFANPNTQLRDQPNVALEDAAFEDRGAISVRFTAPHAPTSTTTRGAVTSDRKFIHCSTPRNATVESFRYSQLEAVALELTLDGVVFFPLTPKKPFSYYAPPKIRAFSTSQGPTEGGTVLHVHLIVPVPDHFPCELRFRGVKCVQDVAVKKSTDGLTLTCETPPWKFERNDPNSCGANMVMVLVELTLNGCDYESDFSEFVPCQHALFQGYERHFLYYTMPQLQTITPRCLSVVGHARIQVQGIGLADYGGMIQVAFSNGKMTKYVDGRIADKDVVACRAPPFPAGGVCLVSLALNGQQFTGEWTTSGHCIASDIQVQYIEEPIFTALTPTRGVTAGGTELRIFGQHFVDTGMVFVRFQVARNGYEQIVRGTVVEGVLTCVTPACPTPQRVSIDWTLSGDFDPADKIKPQFEFV</sequence>
<proteinExistence type="predicted"/>
<evidence type="ECO:0000256" key="1">
    <source>
        <dbReference type="ARBA" id="ARBA00022729"/>
    </source>
</evidence>
<name>A0A6G0W9Q0_9STRA</name>